<evidence type="ECO:0000313" key="8">
    <source>
        <dbReference type="EMBL" id="OIR13536.1"/>
    </source>
</evidence>
<protein>
    <submittedName>
        <fullName evidence="8">Inner membrane protein</fullName>
    </submittedName>
</protein>
<keyword evidence="5 7" id="KW-1133">Transmembrane helix</keyword>
<accession>A0A1J5TBB8</accession>
<feature type="transmembrane region" description="Helical" evidence="7">
    <location>
        <begin position="190"/>
        <end position="210"/>
    </location>
</feature>
<comment type="subcellular location">
    <subcellularLocation>
        <location evidence="1">Cell membrane</location>
        <topology evidence="1">Multi-pass membrane protein</topology>
    </subcellularLocation>
</comment>
<feature type="transmembrane region" description="Helical" evidence="7">
    <location>
        <begin position="121"/>
        <end position="140"/>
    </location>
</feature>
<evidence type="ECO:0000256" key="6">
    <source>
        <dbReference type="ARBA" id="ARBA00023136"/>
    </source>
</evidence>
<feature type="transmembrane region" description="Helical" evidence="7">
    <location>
        <begin position="51"/>
        <end position="71"/>
    </location>
</feature>
<name>A0A1J5TBB8_9ZZZZ</name>
<evidence type="ECO:0000256" key="2">
    <source>
        <dbReference type="ARBA" id="ARBA00009784"/>
    </source>
</evidence>
<sequence length="213" mass="22726">MLMNHLTELLLTVIATLFPITNPLGNAAIFLSITDGDTPAERRAQALRGSFYMFLLLAGFFLGGAWIMRFFGITLPGIRIAGGLVIAKIGFNLLTPKVEHTHTPEENAEAKNKPDIAFSPLAMPLLAGPGAIAAVMGIAANLPPRWDPVDDGVVLIGILLVAVACWLILRESERLLKFLGVNGANALTKIMGFLLLCIGVQLVINGASALKFL</sequence>
<evidence type="ECO:0000256" key="1">
    <source>
        <dbReference type="ARBA" id="ARBA00004651"/>
    </source>
</evidence>
<keyword evidence="6 7" id="KW-0472">Membrane</keyword>
<dbReference type="NCBIfam" id="NF008228">
    <property type="entry name" value="PRK10995.1"/>
    <property type="match status" value="1"/>
</dbReference>
<feature type="transmembrane region" description="Helical" evidence="7">
    <location>
        <begin position="152"/>
        <end position="169"/>
    </location>
</feature>
<dbReference type="PANTHER" id="PTHR33508:SF1">
    <property type="entry name" value="UPF0056 MEMBRANE PROTEIN YHCE"/>
    <property type="match status" value="1"/>
</dbReference>
<comment type="caution">
    <text evidence="8">The sequence shown here is derived from an EMBL/GenBank/DDBJ whole genome shotgun (WGS) entry which is preliminary data.</text>
</comment>
<evidence type="ECO:0000256" key="5">
    <source>
        <dbReference type="ARBA" id="ARBA00022989"/>
    </source>
</evidence>
<keyword evidence="3" id="KW-1003">Cell membrane</keyword>
<evidence type="ECO:0000256" key="7">
    <source>
        <dbReference type="SAM" id="Phobius"/>
    </source>
</evidence>
<reference evidence="8" key="1">
    <citation type="submission" date="2016-10" db="EMBL/GenBank/DDBJ databases">
        <title>Sequence of Gallionella enrichment culture.</title>
        <authorList>
            <person name="Poehlein A."/>
            <person name="Muehling M."/>
            <person name="Daniel R."/>
        </authorList>
    </citation>
    <scope>NUCLEOTIDE SEQUENCE</scope>
</reference>
<dbReference type="InterPro" id="IPR002771">
    <property type="entry name" value="Multi_antbiot-R_MarC"/>
</dbReference>
<comment type="similarity">
    <text evidence="2">Belongs to the UPF0056 (MarC) family.</text>
</comment>
<proteinExistence type="inferred from homology"/>
<gene>
    <name evidence="8" type="ORF">GALL_53530</name>
</gene>
<evidence type="ECO:0000256" key="4">
    <source>
        <dbReference type="ARBA" id="ARBA00022692"/>
    </source>
</evidence>
<dbReference type="EMBL" id="MLJW01000014">
    <property type="protein sequence ID" value="OIR13536.1"/>
    <property type="molecule type" value="Genomic_DNA"/>
</dbReference>
<dbReference type="AlphaFoldDB" id="A0A1J5TBB8"/>
<dbReference type="NCBIfam" id="TIGR00427">
    <property type="entry name" value="NAAT family transporter"/>
    <property type="match status" value="1"/>
</dbReference>
<dbReference type="PANTHER" id="PTHR33508">
    <property type="entry name" value="UPF0056 MEMBRANE PROTEIN YHCE"/>
    <property type="match status" value="1"/>
</dbReference>
<evidence type="ECO:0000256" key="3">
    <source>
        <dbReference type="ARBA" id="ARBA00022475"/>
    </source>
</evidence>
<keyword evidence="4 7" id="KW-0812">Transmembrane</keyword>
<organism evidence="8">
    <name type="scientific">mine drainage metagenome</name>
    <dbReference type="NCBI Taxonomy" id="410659"/>
    <lineage>
        <taxon>unclassified sequences</taxon>
        <taxon>metagenomes</taxon>
        <taxon>ecological metagenomes</taxon>
    </lineage>
</organism>
<dbReference type="Pfam" id="PF01914">
    <property type="entry name" value="MarC"/>
    <property type="match status" value="1"/>
</dbReference>
<dbReference type="GO" id="GO:0005886">
    <property type="term" value="C:plasma membrane"/>
    <property type="evidence" value="ECO:0007669"/>
    <property type="project" value="UniProtKB-SubCell"/>
</dbReference>